<evidence type="ECO:0000313" key="9">
    <source>
        <dbReference type="EMBL" id="EEU34818.1"/>
    </source>
</evidence>
<evidence type="ECO:0000256" key="5">
    <source>
        <dbReference type="ARBA" id="ARBA00022801"/>
    </source>
</evidence>
<reference evidence="9 10" key="1">
    <citation type="journal article" date="2009" name="PLoS Genet.">
        <title>The genome of Nectria haematococca: contribution of supernumerary chromosomes to gene expansion.</title>
        <authorList>
            <person name="Coleman J.J."/>
            <person name="Rounsley S.D."/>
            <person name="Rodriguez-Carres M."/>
            <person name="Kuo A."/>
            <person name="Wasmann C.C."/>
            <person name="Grimwood J."/>
            <person name="Schmutz J."/>
            <person name="Taga M."/>
            <person name="White G.J."/>
            <person name="Zhou S."/>
            <person name="Schwartz D.C."/>
            <person name="Freitag M."/>
            <person name="Ma L.J."/>
            <person name="Danchin E.G."/>
            <person name="Henrissat B."/>
            <person name="Coutinho P.M."/>
            <person name="Nelson D.R."/>
            <person name="Straney D."/>
            <person name="Napoli C.A."/>
            <person name="Barker B.M."/>
            <person name="Gribskov M."/>
            <person name="Rep M."/>
            <person name="Kroken S."/>
            <person name="Molnar I."/>
            <person name="Rensing C."/>
            <person name="Kennell J.C."/>
            <person name="Zamora J."/>
            <person name="Farman M.L."/>
            <person name="Selker E.U."/>
            <person name="Salamov A."/>
            <person name="Shapiro H."/>
            <person name="Pangilinan J."/>
            <person name="Lindquist E."/>
            <person name="Lamers C."/>
            <person name="Grigoriev I.V."/>
            <person name="Geiser D.M."/>
            <person name="Covert S.F."/>
            <person name="Temporini E."/>
            <person name="Vanetten H.D."/>
        </authorList>
    </citation>
    <scope>NUCLEOTIDE SEQUENCE [LARGE SCALE GENOMIC DNA]</scope>
    <source>
        <strain evidence="10">ATCC MYA-4622 / CBS 123669 / FGSC 9596 / NRRL 45880 / 77-13-4</strain>
    </source>
</reference>
<dbReference type="GO" id="GO:0005737">
    <property type="term" value="C:cytoplasm"/>
    <property type="evidence" value="ECO:0007669"/>
    <property type="project" value="TreeGrafter"/>
</dbReference>
<dbReference type="Pfam" id="PF01227">
    <property type="entry name" value="GTP_cyclohydroI"/>
    <property type="match status" value="2"/>
</dbReference>
<evidence type="ECO:0000256" key="2">
    <source>
        <dbReference type="ARBA" id="ARBA00008085"/>
    </source>
</evidence>
<dbReference type="KEGG" id="nhe:NECHADRAFT_98113"/>
<dbReference type="EMBL" id="GG698951">
    <property type="protein sequence ID" value="EEU34818.1"/>
    <property type="molecule type" value="Genomic_DNA"/>
</dbReference>
<dbReference type="EC" id="3.5.4.16" evidence="3"/>
<dbReference type="PANTHER" id="PTHR11109:SF7">
    <property type="entry name" value="GTP CYCLOHYDROLASE 1"/>
    <property type="match status" value="1"/>
</dbReference>
<evidence type="ECO:0000259" key="8">
    <source>
        <dbReference type="Pfam" id="PF01227"/>
    </source>
</evidence>
<proteinExistence type="inferred from homology"/>
<dbReference type="InParanoid" id="C7ZMF0"/>
<dbReference type="Gene3D" id="3.30.1130.10">
    <property type="match status" value="2"/>
</dbReference>
<dbReference type="GO" id="GO:0046654">
    <property type="term" value="P:tetrahydrofolate biosynthetic process"/>
    <property type="evidence" value="ECO:0007669"/>
    <property type="project" value="InterPro"/>
</dbReference>
<dbReference type="Proteomes" id="UP000005206">
    <property type="component" value="Chromosome 14"/>
</dbReference>
<dbReference type="SUPFAM" id="SSF55620">
    <property type="entry name" value="Tetrahydrobiopterin biosynthesis enzymes-like"/>
    <property type="match status" value="1"/>
</dbReference>
<sequence length="94" mass="10729">MVIIKDIEIFSLYEHYLVPFTGKMHIGYIPSNTVIGLSKLCRIAEIFSRSSHLCIVIRGIEKTSTTTLISCILGCFETKSETRYEFLHLVGMNR</sequence>
<dbReference type="InterPro" id="IPR001474">
    <property type="entry name" value="GTP_CycHdrlase_I"/>
</dbReference>
<dbReference type="RefSeq" id="XP_003040531.1">
    <property type="nucleotide sequence ID" value="XM_003040485.1"/>
</dbReference>
<evidence type="ECO:0000256" key="4">
    <source>
        <dbReference type="ARBA" id="ARBA00017272"/>
    </source>
</evidence>
<protein>
    <recommendedName>
        <fullName evidence="4">GTP cyclohydrolase 1</fullName>
        <ecNumber evidence="3">3.5.4.16</ecNumber>
    </recommendedName>
    <alternativeName>
        <fullName evidence="7">GTP cyclohydrolase I</fullName>
    </alternativeName>
</protein>
<dbReference type="AlphaFoldDB" id="C7ZMF0"/>
<dbReference type="STRING" id="660122.C7ZMF0"/>
<gene>
    <name evidence="9" type="ORF">NECHADRAFT_98113</name>
</gene>
<dbReference type="GO" id="GO:0008270">
    <property type="term" value="F:zinc ion binding"/>
    <property type="evidence" value="ECO:0007669"/>
    <property type="project" value="TreeGrafter"/>
</dbReference>
<accession>C7ZMF0</accession>
<evidence type="ECO:0000256" key="6">
    <source>
        <dbReference type="ARBA" id="ARBA00022909"/>
    </source>
</evidence>
<keyword evidence="6" id="KW-0289">Folate biosynthesis</keyword>
<name>C7ZMF0_FUSV7</name>
<dbReference type="GO" id="GO:0046656">
    <property type="term" value="P:folic acid biosynthetic process"/>
    <property type="evidence" value="ECO:0007669"/>
    <property type="project" value="UniProtKB-KW"/>
</dbReference>
<evidence type="ECO:0000313" key="10">
    <source>
        <dbReference type="Proteomes" id="UP000005206"/>
    </source>
</evidence>
<feature type="domain" description="GTP cyclohydrolase I" evidence="8">
    <location>
        <begin position="50"/>
        <end position="90"/>
    </location>
</feature>
<evidence type="ECO:0000256" key="7">
    <source>
        <dbReference type="ARBA" id="ARBA00030854"/>
    </source>
</evidence>
<dbReference type="InterPro" id="IPR020602">
    <property type="entry name" value="GTP_CycHdrlase_I_dom"/>
</dbReference>
<evidence type="ECO:0000256" key="3">
    <source>
        <dbReference type="ARBA" id="ARBA00012715"/>
    </source>
</evidence>
<dbReference type="OMA" id="KMTTRIG"/>
<dbReference type="HOGENOM" id="CLU_049768_3_4_1"/>
<dbReference type="eggNOG" id="KOG2698">
    <property type="taxonomic scope" value="Eukaryota"/>
</dbReference>
<feature type="domain" description="GTP cyclohydrolase I" evidence="8">
    <location>
        <begin position="1"/>
        <end position="49"/>
    </location>
</feature>
<organism evidence="9 10">
    <name type="scientific">Fusarium vanettenii (strain ATCC MYA-4622 / CBS 123669 / FGSC 9596 / NRRL 45880 / 77-13-4)</name>
    <name type="common">Fusarium solani subsp. pisi</name>
    <dbReference type="NCBI Taxonomy" id="660122"/>
    <lineage>
        <taxon>Eukaryota</taxon>
        <taxon>Fungi</taxon>
        <taxon>Dikarya</taxon>
        <taxon>Ascomycota</taxon>
        <taxon>Pezizomycotina</taxon>
        <taxon>Sordariomycetes</taxon>
        <taxon>Hypocreomycetidae</taxon>
        <taxon>Hypocreales</taxon>
        <taxon>Nectriaceae</taxon>
        <taxon>Fusarium</taxon>
        <taxon>Fusarium solani species complex</taxon>
        <taxon>Fusarium vanettenii</taxon>
    </lineage>
</organism>
<dbReference type="VEuPathDB" id="FungiDB:NECHADRAFT_98113"/>
<dbReference type="GeneID" id="9678952"/>
<comment type="pathway">
    <text evidence="1">Cofactor biosynthesis; 7,8-dihydroneopterin triphosphate biosynthesis; 7,8-dihydroneopterin triphosphate from GTP: step 1/1.</text>
</comment>
<dbReference type="GO" id="GO:0005525">
    <property type="term" value="F:GTP binding"/>
    <property type="evidence" value="ECO:0007669"/>
    <property type="project" value="TreeGrafter"/>
</dbReference>
<dbReference type="OrthoDB" id="4966at2759"/>
<dbReference type="GO" id="GO:0006729">
    <property type="term" value="P:tetrahydrobiopterin biosynthetic process"/>
    <property type="evidence" value="ECO:0007669"/>
    <property type="project" value="TreeGrafter"/>
</dbReference>
<dbReference type="UniPathway" id="UPA00848">
    <property type="reaction ID" value="UER00151"/>
</dbReference>
<comment type="similarity">
    <text evidence="2">Belongs to the GTP cyclohydrolase I family.</text>
</comment>
<dbReference type="PANTHER" id="PTHR11109">
    <property type="entry name" value="GTP CYCLOHYDROLASE I"/>
    <property type="match status" value="1"/>
</dbReference>
<dbReference type="InterPro" id="IPR043133">
    <property type="entry name" value="GTP-CH-I_C/QueF"/>
</dbReference>
<dbReference type="GO" id="GO:0003934">
    <property type="term" value="F:GTP cyclohydrolase I activity"/>
    <property type="evidence" value="ECO:0007669"/>
    <property type="project" value="UniProtKB-EC"/>
</dbReference>
<keyword evidence="5" id="KW-0378">Hydrolase</keyword>
<evidence type="ECO:0000256" key="1">
    <source>
        <dbReference type="ARBA" id="ARBA00005080"/>
    </source>
</evidence>
<keyword evidence="10" id="KW-1185">Reference proteome</keyword>